<dbReference type="Gene3D" id="3.10.350.10">
    <property type="entry name" value="LysM domain"/>
    <property type="match status" value="2"/>
</dbReference>
<comment type="caution">
    <text evidence="5">The sequence shown here is derived from an EMBL/GenBank/DDBJ whole genome shotgun (WGS) entry which is preliminary data.</text>
</comment>
<dbReference type="PANTHER" id="PTHR33734:SF22">
    <property type="entry name" value="MEMBRANE-BOUND LYTIC MUREIN TRANSGLYCOSYLASE D"/>
    <property type="match status" value="1"/>
</dbReference>
<feature type="domain" description="LysM" evidence="4">
    <location>
        <begin position="4"/>
        <end position="48"/>
    </location>
</feature>
<name>A0ABT5DEH1_9BACT</name>
<dbReference type="CDD" id="cd00118">
    <property type="entry name" value="LysM"/>
    <property type="match status" value="2"/>
</dbReference>
<evidence type="ECO:0000313" key="6">
    <source>
        <dbReference type="Proteomes" id="UP001221838"/>
    </source>
</evidence>
<dbReference type="SUPFAM" id="SSF54106">
    <property type="entry name" value="LysM domain"/>
    <property type="match status" value="2"/>
</dbReference>
<dbReference type="Pfam" id="PF01476">
    <property type="entry name" value="LysM"/>
    <property type="match status" value="2"/>
</dbReference>
<gene>
    <name evidence="5" type="ORF">POL68_26680</name>
</gene>
<feature type="domain" description="LysM" evidence="4">
    <location>
        <begin position="60"/>
        <end position="104"/>
    </location>
</feature>
<dbReference type="Proteomes" id="UP001221838">
    <property type="component" value="Unassembled WGS sequence"/>
</dbReference>
<keyword evidence="2" id="KW-0081">Bacteriolytic enzyme</keyword>
<organism evidence="5 6">
    <name type="scientific">Stigmatella ashevillensis</name>
    <dbReference type="NCBI Taxonomy" id="2995309"/>
    <lineage>
        <taxon>Bacteria</taxon>
        <taxon>Pseudomonadati</taxon>
        <taxon>Myxococcota</taxon>
        <taxon>Myxococcia</taxon>
        <taxon>Myxococcales</taxon>
        <taxon>Cystobacterineae</taxon>
        <taxon>Archangiaceae</taxon>
        <taxon>Stigmatella</taxon>
    </lineage>
</organism>
<reference evidence="5 6" key="1">
    <citation type="submission" date="2022-11" db="EMBL/GenBank/DDBJ databases">
        <title>Minimal conservation of predation-associated metabolite biosynthetic gene clusters underscores biosynthetic potential of Myxococcota including descriptions for ten novel species: Archangium lansinium sp. nov., Myxococcus landrumus sp. nov., Nannocystis bai.</title>
        <authorList>
            <person name="Ahearne A."/>
            <person name="Stevens C."/>
            <person name="Dowd S."/>
        </authorList>
    </citation>
    <scope>NUCLEOTIDE SEQUENCE [LARGE SCALE GENOMIC DNA]</scope>
    <source>
        <strain evidence="5 6">NCWAL01</strain>
    </source>
</reference>
<dbReference type="PANTHER" id="PTHR33734">
    <property type="entry name" value="LYSM DOMAIN-CONTAINING GPI-ANCHORED PROTEIN 2"/>
    <property type="match status" value="1"/>
</dbReference>
<dbReference type="PROSITE" id="PS51782">
    <property type="entry name" value="LYSM"/>
    <property type="match status" value="2"/>
</dbReference>
<dbReference type="Gene3D" id="1.10.530.40">
    <property type="match status" value="1"/>
</dbReference>
<evidence type="ECO:0000259" key="4">
    <source>
        <dbReference type="PROSITE" id="PS51782"/>
    </source>
</evidence>
<proteinExistence type="predicted"/>
<dbReference type="SMART" id="SM00257">
    <property type="entry name" value="LysM"/>
    <property type="match status" value="2"/>
</dbReference>
<evidence type="ECO:0000313" key="5">
    <source>
        <dbReference type="EMBL" id="MDC0712080.1"/>
    </source>
</evidence>
<dbReference type="EMBL" id="JAQNDM010000002">
    <property type="protein sequence ID" value="MDC0712080.1"/>
    <property type="molecule type" value="Genomic_DNA"/>
</dbReference>
<evidence type="ECO:0000256" key="2">
    <source>
        <dbReference type="ARBA" id="ARBA00022638"/>
    </source>
</evidence>
<dbReference type="SUPFAM" id="SSF53955">
    <property type="entry name" value="Lysozyme-like"/>
    <property type="match status" value="1"/>
</dbReference>
<sequence length="661" mass="71618">MDSIEYRVQSGDTLSSIARRHKVTEAVLSRLNGISDVNRIWAGQVLRIPKERPRPAAQAPVHKVCAGETLSGIAQHYQVTVEALAQANGISDPNHIALGRVLTIPSTGGAGQAAPRPASTQARSPATAAAHTKAKDTGSPGGVRPTVDHSAGVPAKTVPPEVLRLLEKREGKIEDHQQVYIDTEEHATAGMGHKLTASERSRYRENDRVPLSVLEDWARADVQGAYDAAVAQATRAKVGNQTLVNALACVNFQLGTAWYTEHKKTWACIVAHKWEEAAAEAADSLWHKQTPVRVKDFQAALRAMGGHSQPPVHGAGHAASGPDLKEIAHHVRDALNRVFTDEETVYLQLAKLNHDPVLIGRFKTLYKTTYRVDVVEDIKARFSNTWLFGNELGRALSYLGESSQQPSKPKPKSPPPVANPIPGTGSMKGAHTATLKKLGERARKRLNRTNDGNCAVGVSEMLSEVGYLYAGARPTVSAGIIDKAFDYSANQWISSTEDCVWVSRHDYLNAEGRLKEGKPVKTADVSACAKFMAHTLRLLKFVDCTELLRGNGWKKAAPEASVKALHALPEGAVVIFGPALSRSLQRSGRSYVRGGHRHAGHIGIVVHKDKEVLLVADGLIDSAGQKYTAEFCLQSYEWAIGFVPTTEPLKLTAKDLPSQSL</sequence>
<feature type="region of interest" description="Disordered" evidence="3">
    <location>
        <begin position="400"/>
        <end position="433"/>
    </location>
</feature>
<dbReference type="InterPro" id="IPR023346">
    <property type="entry name" value="Lysozyme-like_dom_sf"/>
</dbReference>
<evidence type="ECO:0000256" key="3">
    <source>
        <dbReference type="SAM" id="MobiDB-lite"/>
    </source>
</evidence>
<evidence type="ECO:0000256" key="1">
    <source>
        <dbReference type="ARBA" id="ARBA00022529"/>
    </source>
</evidence>
<feature type="region of interest" description="Disordered" evidence="3">
    <location>
        <begin position="107"/>
        <end position="154"/>
    </location>
</feature>
<protein>
    <submittedName>
        <fullName evidence="5">LysM peptidoglycan-binding domain-containing protein</fullName>
    </submittedName>
</protein>
<accession>A0ABT5DEH1</accession>
<dbReference type="InterPro" id="IPR023347">
    <property type="entry name" value="Lysozyme_dom_sf"/>
</dbReference>
<feature type="compositionally biased region" description="Low complexity" evidence="3">
    <location>
        <begin position="117"/>
        <end position="131"/>
    </location>
</feature>
<dbReference type="InterPro" id="IPR036779">
    <property type="entry name" value="LysM_dom_sf"/>
</dbReference>
<dbReference type="InterPro" id="IPR018392">
    <property type="entry name" value="LysM"/>
</dbReference>
<keyword evidence="6" id="KW-1185">Reference proteome</keyword>
<dbReference type="RefSeq" id="WP_272142142.1">
    <property type="nucleotide sequence ID" value="NZ_JAQNDM010000002.1"/>
</dbReference>
<keyword evidence="1" id="KW-0929">Antimicrobial</keyword>